<proteinExistence type="predicted"/>
<gene>
    <name evidence="1" type="ORF">CWE14_07605</name>
</gene>
<dbReference type="RefSeq" id="WP_126798818.1">
    <property type="nucleotide sequence ID" value="NZ_PIPO01000003.1"/>
</dbReference>
<dbReference type="AlphaFoldDB" id="A0A432WGY0"/>
<evidence type="ECO:0000313" key="1">
    <source>
        <dbReference type="EMBL" id="RUO33086.1"/>
    </source>
</evidence>
<evidence type="ECO:0000313" key="2">
    <source>
        <dbReference type="Proteomes" id="UP000287823"/>
    </source>
</evidence>
<dbReference type="Proteomes" id="UP000287823">
    <property type="component" value="Unassembled WGS sequence"/>
</dbReference>
<accession>A0A432WGY0</accession>
<organism evidence="1 2">
    <name type="scientific">Aliidiomarina soli</name>
    <dbReference type="NCBI Taxonomy" id="1928574"/>
    <lineage>
        <taxon>Bacteria</taxon>
        <taxon>Pseudomonadati</taxon>
        <taxon>Pseudomonadota</taxon>
        <taxon>Gammaproteobacteria</taxon>
        <taxon>Alteromonadales</taxon>
        <taxon>Idiomarinaceae</taxon>
        <taxon>Aliidiomarina</taxon>
    </lineage>
</organism>
<dbReference type="EMBL" id="PIPO01000003">
    <property type="protein sequence ID" value="RUO33086.1"/>
    <property type="molecule type" value="Genomic_DNA"/>
</dbReference>
<reference evidence="1 2" key="1">
    <citation type="journal article" date="2011" name="Front. Microbiol.">
        <title>Genomic signatures of strain selection and enhancement in Bacillus atrophaeus var. globigii, a historical biowarfare simulant.</title>
        <authorList>
            <person name="Gibbons H.S."/>
            <person name="Broomall S.M."/>
            <person name="McNew L.A."/>
            <person name="Daligault H."/>
            <person name="Chapman C."/>
            <person name="Bruce D."/>
            <person name="Karavis M."/>
            <person name="Krepps M."/>
            <person name="McGregor P.A."/>
            <person name="Hong C."/>
            <person name="Park K.H."/>
            <person name="Akmal A."/>
            <person name="Feldman A."/>
            <person name="Lin J.S."/>
            <person name="Chang W.E."/>
            <person name="Higgs B.W."/>
            <person name="Demirev P."/>
            <person name="Lindquist J."/>
            <person name="Liem A."/>
            <person name="Fochler E."/>
            <person name="Read T.D."/>
            <person name="Tapia R."/>
            <person name="Johnson S."/>
            <person name="Bishop-Lilly K.A."/>
            <person name="Detter C."/>
            <person name="Han C."/>
            <person name="Sozhamannan S."/>
            <person name="Rosenzweig C.N."/>
            <person name="Skowronski E.W."/>
        </authorList>
    </citation>
    <scope>NUCLEOTIDE SEQUENCE [LARGE SCALE GENOMIC DNA]</scope>
    <source>
        <strain evidence="1 2">Y4G10-17</strain>
    </source>
</reference>
<keyword evidence="2" id="KW-1185">Reference proteome</keyword>
<protein>
    <submittedName>
        <fullName evidence="1">Uncharacterized protein</fullName>
    </submittedName>
</protein>
<comment type="caution">
    <text evidence="1">The sequence shown here is derived from an EMBL/GenBank/DDBJ whole genome shotgun (WGS) entry which is preliminary data.</text>
</comment>
<sequence>MSMHEFEDLVETSIRCLDQAGQHDSMELRTLFYNLYQFQEAWDTGFTHLRVLDILLKHKFVYQFEPTQHPDYSAHQAFFDNVRDFTFVGLHPEQRWNGDTNPTAGYIDPPYLYCDAGSPLWQQFVTSGVLTGDDAIPPAKLDMADLAKEVVVAGRAQNNRELISLWYTALGVDLWSFRAEDALDAAKSNRSIIAIREIAMETKALDIDPGYGLLQQPPPDAVKGYPFLSWWFQRRPRKGWVGSSFLKRIFR</sequence>
<name>A0A432WGY0_9GAMM</name>